<keyword evidence="14" id="KW-0969">Cilium</keyword>
<evidence type="ECO:0000256" key="9">
    <source>
        <dbReference type="ARBA" id="ARBA00023136"/>
    </source>
</evidence>
<keyword evidence="13" id="KW-0732">Signal</keyword>
<dbReference type="PRINTS" id="PR00951">
    <property type="entry name" value="FLGBIOSNFLIP"/>
</dbReference>
<evidence type="ECO:0000256" key="2">
    <source>
        <dbReference type="ARBA" id="ARBA00021714"/>
    </source>
</evidence>
<keyword evidence="10" id="KW-0975">Bacterial flagellum</keyword>
<evidence type="ECO:0000256" key="5">
    <source>
        <dbReference type="ARBA" id="ARBA00022692"/>
    </source>
</evidence>
<dbReference type="PANTHER" id="PTHR30587:SF0">
    <property type="entry name" value="FLAGELLAR BIOSYNTHETIC PROTEIN FLIP"/>
    <property type="match status" value="1"/>
</dbReference>
<keyword evidence="15" id="KW-1185">Reference proteome</keyword>
<evidence type="ECO:0000256" key="6">
    <source>
        <dbReference type="ARBA" id="ARBA00022795"/>
    </source>
</evidence>
<sequence length="292" mass="31323">MHTLVNPRQSTLHTAVLLLLLVGTMLVLFAPAADAQGIDPSLVPDRIAPVSPAAGLAANVPTSPMLGDDTGVAFELDLGDTVQEPSQSLVVILLLTVLALAPSLLIMLTSFTRIVIVLSVTRNAIGLPSVPPTQVVVGLALFLSIFTMTPTFSEINETALQPLLNEEMETMEALELAQKPIRTFMMGQVGEEELAMFVDASGDVRPDTPEDIPMTTLIPAFILSELKAAFIIAFVIFVPFLIVDLITASTLMSMGMMMLPPVLVSLPFKLLLFVLVDGWTLVIRSLLESFAT</sequence>
<proteinExistence type="inferred from homology"/>
<gene>
    <name evidence="12" type="primary">fliP</name>
    <name evidence="14" type="ORF">DVS28_a1159</name>
</gene>
<dbReference type="InterPro" id="IPR005837">
    <property type="entry name" value="FliP"/>
</dbReference>
<protein>
    <recommendedName>
        <fullName evidence="2 12">Flagellar biosynthetic protein FliP</fullName>
    </recommendedName>
</protein>
<comment type="subcellular location">
    <subcellularLocation>
        <location evidence="12">Cell membrane</location>
        <topology evidence="12">Multi-pass membrane protein</topology>
    </subcellularLocation>
    <subcellularLocation>
        <location evidence="12">Bacterial flagellum basal body</location>
    </subcellularLocation>
</comment>
<dbReference type="NCBIfam" id="TIGR01103">
    <property type="entry name" value="fliP"/>
    <property type="match status" value="1"/>
</dbReference>
<keyword evidence="7 12" id="KW-0653">Protein transport</keyword>
<organism evidence="14 15">
    <name type="scientific">Euzebya pacifica</name>
    <dbReference type="NCBI Taxonomy" id="1608957"/>
    <lineage>
        <taxon>Bacteria</taxon>
        <taxon>Bacillati</taxon>
        <taxon>Actinomycetota</taxon>
        <taxon>Nitriliruptoria</taxon>
        <taxon>Euzebyales</taxon>
    </lineage>
</organism>
<dbReference type="AlphaFoldDB" id="A0A346XUG2"/>
<dbReference type="PROSITE" id="PS01061">
    <property type="entry name" value="FLIP_2"/>
    <property type="match status" value="1"/>
</dbReference>
<dbReference type="Proteomes" id="UP000264006">
    <property type="component" value="Chromosome"/>
</dbReference>
<keyword evidence="11 12" id="KW-1006">Bacterial flagellum protein export</keyword>
<dbReference type="GO" id="GO:0009425">
    <property type="term" value="C:bacterial-type flagellum basal body"/>
    <property type="evidence" value="ECO:0007669"/>
    <property type="project" value="UniProtKB-SubCell"/>
</dbReference>
<evidence type="ECO:0000256" key="1">
    <source>
        <dbReference type="ARBA" id="ARBA00006257"/>
    </source>
</evidence>
<dbReference type="GO" id="GO:0009306">
    <property type="term" value="P:protein secretion"/>
    <property type="evidence" value="ECO:0007669"/>
    <property type="project" value="UniProtKB-UniRule"/>
</dbReference>
<feature type="signal peptide" evidence="13">
    <location>
        <begin position="1"/>
        <end position="35"/>
    </location>
</feature>
<comment type="similarity">
    <text evidence="1 12">Belongs to the FliP/MopC/SpaP family.</text>
</comment>
<accession>A0A346XUG2</accession>
<comment type="function">
    <text evidence="12">Plays a role in the flagellum-specific transport system.</text>
</comment>
<keyword evidence="3 12" id="KW-0813">Transport</keyword>
<dbReference type="PANTHER" id="PTHR30587">
    <property type="entry name" value="FLAGELLAR BIOSYNTHETIC PROTEIN FLIP"/>
    <property type="match status" value="1"/>
</dbReference>
<keyword evidence="4 12" id="KW-1003">Cell membrane</keyword>
<dbReference type="KEGG" id="euz:DVS28_a1159"/>
<feature type="transmembrane region" description="Helical" evidence="12">
    <location>
        <begin position="228"/>
        <end position="248"/>
    </location>
</feature>
<keyword evidence="5 12" id="KW-0812">Transmembrane</keyword>
<feature type="transmembrane region" description="Helical" evidence="12">
    <location>
        <begin position="88"/>
        <end position="108"/>
    </location>
</feature>
<keyword evidence="8 12" id="KW-1133">Transmembrane helix</keyword>
<keyword evidence="14" id="KW-0282">Flagellum</keyword>
<keyword evidence="9 12" id="KW-0472">Membrane</keyword>
<evidence type="ECO:0000256" key="3">
    <source>
        <dbReference type="ARBA" id="ARBA00022448"/>
    </source>
</evidence>
<dbReference type="PRINTS" id="PR01302">
    <property type="entry name" value="TYPE3IMPPROT"/>
</dbReference>
<evidence type="ECO:0000256" key="8">
    <source>
        <dbReference type="ARBA" id="ARBA00022989"/>
    </source>
</evidence>
<evidence type="ECO:0000256" key="13">
    <source>
        <dbReference type="SAM" id="SignalP"/>
    </source>
</evidence>
<evidence type="ECO:0000256" key="4">
    <source>
        <dbReference type="ARBA" id="ARBA00022475"/>
    </source>
</evidence>
<dbReference type="NCBIfam" id="NF009438">
    <property type="entry name" value="PRK12797.1"/>
    <property type="match status" value="1"/>
</dbReference>
<dbReference type="Pfam" id="PF00813">
    <property type="entry name" value="FliP"/>
    <property type="match status" value="1"/>
</dbReference>
<evidence type="ECO:0000313" key="14">
    <source>
        <dbReference type="EMBL" id="AXV05859.1"/>
    </source>
</evidence>
<dbReference type="InterPro" id="IPR005838">
    <property type="entry name" value="T3SS_IM_P"/>
</dbReference>
<evidence type="ECO:0000256" key="10">
    <source>
        <dbReference type="ARBA" id="ARBA00023143"/>
    </source>
</evidence>
<evidence type="ECO:0000313" key="15">
    <source>
        <dbReference type="Proteomes" id="UP000264006"/>
    </source>
</evidence>
<reference evidence="14 15" key="1">
    <citation type="submission" date="2018-09" db="EMBL/GenBank/DDBJ databases">
        <title>Complete genome sequence of Euzebya sp. DY32-46 isolated from seawater of Pacific Ocean.</title>
        <authorList>
            <person name="Xu L."/>
            <person name="Wu Y.-H."/>
            <person name="Xu X.-W."/>
        </authorList>
    </citation>
    <scope>NUCLEOTIDE SEQUENCE [LARGE SCALE GENOMIC DNA]</scope>
    <source>
        <strain evidence="14 15">DY32-46</strain>
    </source>
</reference>
<name>A0A346XUG2_9ACTN</name>
<comment type="caution">
    <text evidence="12">Lacks conserved residue(s) required for the propagation of feature annotation.</text>
</comment>
<evidence type="ECO:0000256" key="11">
    <source>
        <dbReference type="ARBA" id="ARBA00023225"/>
    </source>
</evidence>
<dbReference type="GO" id="GO:0044781">
    <property type="term" value="P:bacterial-type flagellum organization"/>
    <property type="evidence" value="ECO:0007669"/>
    <property type="project" value="UniProtKB-UniRule"/>
</dbReference>
<keyword evidence="14" id="KW-0966">Cell projection</keyword>
<evidence type="ECO:0000256" key="12">
    <source>
        <dbReference type="RuleBase" id="RU362069"/>
    </source>
</evidence>
<feature type="chain" id="PRO_5039532094" description="Flagellar biosynthetic protein FliP" evidence="13">
    <location>
        <begin position="36"/>
        <end position="292"/>
    </location>
</feature>
<evidence type="ECO:0000256" key="7">
    <source>
        <dbReference type="ARBA" id="ARBA00022927"/>
    </source>
</evidence>
<keyword evidence="6 12" id="KW-1005">Bacterial flagellum biogenesis</keyword>
<feature type="transmembrane region" description="Helical" evidence="12">
    <location>
        <begin position="268"/>
        <end position="287"/>
    </location>
</feature>
<dbReference type="EMBL" id="CP031165">
    <property type="protein sequence ID" value="AXV05859.1"/>
    <property type="molecule type" value="Genomic_DNA"/>
</dbReference>
<dbReference type="GO" id="GO:0005886">
    <property type="term" value="C:plasma membrane"/>
    <property type="evidence" value="ECO:0007669"/>
    <property type="project" value="UniProtKB-SubCell"/>
</dbReference>